<evidence type="ECO:0000313" key="1">
    <source>
        <dbReference type="EMBL" id="RIB08392.1"/>
    </source>
</evidence>
<dbReference type="PANTHER" id="PTHR35871">
    <property type="entry name" value="EXPRESSED PROTEIN"/>
    <property type="match status" value="1"/>
</dbReference>
<gene>
    <name evidence="1" type="ORF">C2G38_2211767</name>
</gene>
<evidence type="ECO:0000313" key="2">
    <source>
        <dbReference type="Proteomes" id="UP000266673"/>
    </source>
</evidence>
<dbReference type="AlphaFoldDB" id="A0A397UDP2"/>
<dbReference type="EMBL" id="QKWP01001514">
    <property type="protein sequence ID" value="RIB08392.1"/>
    <property type="molecule type" value="Genomic_DNA"/>
</dbReference>
<protein>
    <submittedName>
        <fullName evidence="1">Uncharacterized protein</fullName>
    </submittedName>
</protein>
<reference evidence="1 2" key="1">
    <citation type="submission" date="2018-06" db="EMBL/GenBank/DDBJ databases">
        <title>Comparative genomics reveals the genomic features of Rhizophagus irregularis, R. cerebriforme, R. diaphanum and Gigaspora rosea, and their symbiotic lifestyle signature.</title>
        <authorList>
            <person name="Morin E."/>
            <person name="San Clemente H."/>
            <person name="Chen E.C.H."/>
            <person name="De La Providencia I."/>
            <person name="Hainaut M."/>
            <person name="Kuo A."/>
            <person name="Kohler A."/>
            <person name="Murat C."/>
            <person name="Tang N."/>
            <person name="Roy S."/>
            <person name="Loubradou J."/>
            <person name="Henrissat B."/>
            <person name="Grigoriev I.V."/>
            <person name="Corradi N."/>
            <person name="Roux C."/>
            <person name="Martin F.M."/>
        </authorList>
    </citation>
    <scope>NUCLEOTIDE SEQUENCE [LARGE SCALE GENOMIC DNA]</scope>
    <source>
        <strain evidence="1 2">DAOM 194757</strain>
    </source>
</reference>
<sequence length="144" mass="17692">MLWNKGNYMSRYIRTWSDLYIKSGKLLSYHQRKHKKSISLFDDDNFLEGYQEWLRQQSPESRSPRALKIYIEKTLLSKIGHTKDKISEKTCQTYMHALEYKYDERKKCVYYDGHKRLDVVLYRKGWRRRIWAKNILYSNIWDIP</sequence>
<dbReference type="Proteomes" id="UP000266673">
    <property type="component" value="Unassembled WGS sequence"/>
</dbReference>
<name>A0A397UDP2_9GLOM</name>
<dbReference type="PANTHER" id="PTHR35871:SF1">
    <property type="entry name" value="CXC1-LIKE CYSTEINE CLUSTER ASSOCIATED WITH KDZ TRANSPOSASES DOMAIN-CONTAINING PROTEIN"/>
    <property type="match status" value="1"/>
</dbReference>
<dbReference type="OrthoDB" id="10044727at2759"/>
<accession>A0A397UDP2</accession>
<comment type="caution">
    <text evidence="1">The sequence shown here is derived from an EMBL/GenBank/DDBJ whole genome shotgun (WGS) entry which is preliminary data.</text>
</comment>
<keyword evidence="2" id="KW-1185">Reference proteome</keyword>
<organism evidence="1 2">
    <name type="scientific">Gigaspora rosea</name>
    <dbReference type="NCBI Taxonomy" id="44941"/>
    <lineage>
        <taxon>Eukaryota</taxon>
        <taxon>Fungi</taxon>
        <taxon>Fungi incertae sedis</taxon>
        <taxon>Mucoromycota</taxon>
        <taxon>Glomeromycotina</taxon>
        <taxon>Glomeromycetes</taxon>
        <taxon>Diversisporales</taxon>
        <taxon>Gigasporaceae</taxon>
        <taxon>Gigaspora</taxon>
    </lineage>
</organism>
<proteinExistence type="predicted"/>